<dbReference type="AlphaFoldDB" id="A0A9J6GXT4"/>
<organism evidence="11 12">
    <name type="scientific">Haemaphysalis longicornis</name>
    <name type="common">Bush tick</name>
    <dbReference type="NCBI Taxonomy" id="44386"/>
    <lineage>
        <taxon>Eukaryota</taxon>
        <taxon>Metazoa</taxon>
        <taxon>Ecdysozoa</taxon>
        <taxon>Arthropoda</taxon>
        <taxon>Chelicerata</taxon>
        <taxon>Arachnida</taxon>
        <taxon>Acari</taxon>
        <taxon>Parasitiformes</taxon>
        <taxon>Ixodida</taxon>
        <taxon>Ixodoidea</taxon>
        <taxon>Ixodidae</taxon>
        <taxon>Haemaphysalinae</taxon>
        <taxon>Haemaphysalis</taxon>
    </lineage>
</organism>
<dbReference type="PANTHER" id="PTHR11157:SF69">
    <property type="entry name" value="ELONGATION OF VERY LONG CHAIN FATTY ACIDS PROTEIN 7"/>
    <property type="match status" value="1"/>
</dbReference>
<keyword evidence="6 10" id="KW-1133">Transmembrane helix</keyword>
<evidence type="ECO:0000256" key="10">
    <source>
        <dbReference type="RuleBase" id="RU361115"/>
    </source>
</evidence>
<feature type="transmembrane region" description="Helical" evidence="10">
    <location>
        <begin position="50"/>
        <end position="72"/>
    </location>
</feature>
<gene>
    <name evidence="11" type="ORF">HPB48_024042</name>
</gene>
<dbReference type="EC" id="2.3.1.199" evidence="10"/>
<dbReference type="EMBL" id="JABSTR010000993">
    <property type="protein sequence ID" value="KAH9383207.1"/>
    <property type="molecule type" value="Genomic_DNA"/>
</dbReference>
<accession>A0A9J6GXT4</accession>
<comment type="catalytic activity">
    <reaction evidence="10">
        <text>a very-long-chain acyl-CoA + malonyl-CoA + H(+) = a very-long-chain 3-oxoacyl-CoA + CO2 + CoA</text>
        <dbReference type="Rhea" id="RHEA:32727"/>
        <dbReference type="ChEBI" id="CHEBI:15378"/>
        <dbReference type="ChEBI" id="CHEBI:16526"/>
        <dbReference type="ChEBI" id="CHEBI:57287"/>
        <dbReference type="ChEBI" id="CHEBI:57384"/>
        <dbReference type="ChEBI" id="CHEBI:90725"/>
        <dbReference type="ChEBI" id="CHEBI:90736"/>
        <dbReference type="EC" id="2.3.1.199"/>
    </reaction>
</comment>
<evidence type="ECO:0000256" key="3">
    <source>
        <dbReference type="ARBA" id="ARBA00022679"/>
    </source>
</evidence>
<feature type="transmembrane region" description="Helical" evidence="10">
    <location>
        <begin position="23"/>
        <end position="44"/>
    </location>
</feature>
<dbReference type="GO" id="GO:0030148">
    <property type="term" value="P:sphingolipid biosynthetic process"/>
    <property type="evidence" value="ECO:0007669"/>
    <property type="project" value="TreeGrafter"/>
</dbReference>
<dbReference type="OMA" id="VESNAEC"/>
<comment type="caution">
    <text evidence="11">The sequence shown here is derived from an EMBL/GenBank/DDBJ whole genome shotgun (WGS) entry which is preliminary data.</text>
</comment>
<evidence type="ECO:0000256" key="4">
    <source>
        <dbReference type="ARBA" id="ARBA00022692"/>
    </source>
</evidence>
<comment type="similarity">
    <text evidence="10">Belongs to the ELO family.</text>
</comment>
<dbReference type="GO" id="GO:0019367">
    <property type="term" value="P:fatty acid elongation, saturated fatty acid"/>
    <property type="evidence" value="ECO:0007669"/>
    <property type="project" value="TreeGrafter"/>
</dbReference>
<evidence type="ECO:0000256" key="8">
    <source>
        <dbReference type="ARBA" id="ARBA00023136"/>
    </source>
</evidence>
<evidence type="ECO:0000313" key="12">
    <source>
        <dbReference type="Proteomes" id="UP000821853"/>
    </source>
</evidence>
<dbReference type="OrthoDB" id="434092at2759"/>
<dbReference type="GO" id="GO:0034626">
    <property type="term" value="P:fatty acid elongation, polyunsaturated fatty acid"/>
    <property type="evidence" value="ECO:0007669"/>
    <property type="project" value="TreeGrafter"/>
</dbReference>
<comment type="subcellular location">
    <subcellularLocation>
        <location evidence="1">Membrane</location>
        <topology evidence="1">Multi-pass membrane protein</topology>
    </subcellularLocation>
</comment>
<name>A0A9J6GXT4_HAELO</name>
<evidence type="ECO:0000256" key="7">
    <source>
        <dbReference type="ARBA" id="ARBA00023098"/>
    </source>
</evidence>
<dbReference type="GO" id="GO:0042761">
    <property type="term" value="P:very long-chain fatty acid biosynthetic process"/>
    <property type="evidence" value="ECO:0007669"/>
    <property type="project" value="TreeGrafter"/>
</dbReference>
<comment type="caution">
    <text evidence="10">Lacks conserved residue(s) required for the propagation of feature annotation.</text>
</comment>
<keyword evidence="4 10" id="KW-0812">Transmembrane</keyword>
<keyword evidence="3 10" id="KW-0808">Transferase</keyword>
<keyword evidence="8 10" id="KW-0472">Membrane</keyword>
<dbReference type="Proteomes" id="UP000821853">
    <property type="component" value="Unassembled WGS sequence"/>
</dbReference>
<dbReference type="GO" id="GO:0005789">
    <property type="term" value="C:endoplasmic reticulum membrane"/>
    <property type="evidence" value="ECO:0007669"/>
    <property type="project" value="TreeGrafter"/>
</dbReference>
<reference evidence="11 12" key="1">
    <citation type="journal article" date="2020" name="Cell">
        <title>Large-Scale Comparative Analyses of Tick Genomes Elucidate Their Genetic Diversity and Vector Capacities.</title>
        <authorList>
            <consortium name="Tick Genome and Microbiome Consortium (TIGMIC)"/>
            <person name="Jia N."/>
            <person name="Wang J."/>
            <person name="Shi W."/>
            <person name="Du L."/>
            <person name="Sun Y."/>
            <person name="Zhan W."/>
            <person name="Jiang J.F."/>
            <person name="Wang Q."/>
            <person name="Zhang B."/>
            <person name="Ji P."/>
            <person name="Bell-Sakyi L."/>
            <person name="Cui X.M."/>
            <person name="Yuan T.T."/>
            <person name="Jiang B.G."/>
            <person name="Yang W.F."/>
            <person name="Lam T.T."/>
            <person name="Chang Q.C."/>
            <person name="Ding S.J."/>
            <person name="Wang X.J."/>
            <person name="Zhu J.G."/>
            <person name="Ruan X.D."/>
            <person name="Zhao L."/>
            <person name="Wei J.T."/>
            <person name="Ye R.Z."/>
            <person name="Que T.C."/>
            <person name="Du C.H."/>
            <person name="Zhou Y.H."/>
            <person name="Cheng J.X."/>
            <person name="Dai P.F."/>
            <person name="Guo W.B."/>
            <person name="Han X.H."/>
            <person name="Huang E.J."/>
            <person name="Li L.F."/>
            <person name="Wei W."/>
            <person name="Gao Y.C."/>
            <person name="Liu J.Z."/>
            <person name="Shao H.Z."/>
            <person name="Wang X."/>
            <person name="Wang C.C."/>
            <person name="Yang T.C."/>
            <person name="Huo Q.B."/>
            <person name="Li W."/>
            <person name="Chen H.Y."/>
            <person name="Chen S.E."/>
            <person name="Zhou L.G."/>
            <person name="Ni X.B."/>
            <person name="Tian J.H."/>
            <person name="Sheng Y."/>
            <person name="Liu T."/>
            <person name="Pan Y.S."/>
            <person name="Xia L.Y."/>
            <person name="Li J."/>
            <person name="Zhao F."/>
            <person name="Cao W.C."/>
        </authorList>
    </citation>
    <scope>NUCLEOTIDE SEQUENCE [LARGE SCALE GENOMIC DNA]</scope>
    <source>
        <strain evidence="11">HaeL-2018</strain>
    </source>
</reference>
<dbReference type="PANTHER" id="PTHR11157">
    <property type="entry name" value="FATTY ACID ACYL TRANSFERASE-RELATED"/>
    <property type="match status" value="1"/>
</dbReference>
<evidence type="ECO:0000256" key="5">
    <source>
        <dbReference type="ARBA" id="ARBA00022832"/>
    </source>
</evidence>
<keyword evidence="9 10" id="KW-0275">Fatty acid biosynthesis</keyword>
<keyword evidence="7 10" id="KW-0443">Lipid metabolism</keyword>
<keyword evidence="2 10" id="KW-0444">Lipid biosynthesis</keyword>
<protein>
    <recommendedName>
        <fullName evidence="10">Elongation of very long chain fatty acids protein</fullName>
        <ecNumber evidence="10">2.3.1.199</ecNumber>
    </recommendedName>
    <alternativeName>
        <fullName evidence="10">Very-long-chain 3-oxoacyl-CoA synthase</fullName>
    </alternativeName>
</protein>
<evidence type="ECO:0000256" key="6">
    <source>
        <dbReference type="ARBA" id="ARBA00022989"/>
    </source>
</evidence>
<keyword evidence="5 10" id="KW-0276">Fatty acid metabolism</keyword>
<evidence type="ECO:0000256" key="1">
    <source>
        <dbReference type="ARBA" id="ARBA00004141"/>
    </source>
</evidence>
<dbReference type="InterPro" id="IPR002076">
    <property type="entry name" value="ELO_fam"/>
</dbReference>
<evidence type="ECO:0000256" key="2">
    <source>
        <dbReference type="ARBA" id="ARBA00022516"/>
    </source>
</evidence>
<dbReference type="GO" id="GO:0034625">
    <property type="term" value="P:fatty acid elongation, monounsaturated fatty acid"/>
    <property type="evidence" value="ECO:0007669"/>
    <property type="project" value="TreeGrafter"/>
</dbReference>
<evidence type="ECO:0000313" key="11">
    <source>
        <dbReference type="EMBL" id="KAH9383207.1"/>
    </source>
</evidence>
<keyword evidence="12" id="KW-1185">Reference proteome</keyword>
<dbReference type="VEuPathDB" id="VectorBase:HLOH_043382"/>
<dbReference type="Pfam" id="PF01151">
    <property type="entry name" value="ELO"/>
    <property type="match status" value="1"/>
</dbReference>
<proteinExistence type="inferred from homology"/>
<dbReference type="GO" id="GO:0009922">
    <property type="term" value="F:fatty acid elongase activity"/>
    <property type="evidence" value="ECO:0007669"/>
    <property type="project" value="UniProtKB-EC"/>
</dbReference>
<sequence length="157" mass="18303">MHSYYFLSTLGPAVQKHLWWKRYLTQLQLVQFVILFFHMMIPLFEDCGYPLVHMCITLPQGIFFFVMFMRFYTKSYTNRQKDPHQRGSETQSSVRTAVAIELALARLKVQSCSEVESNAECTSKSAARYRLGVHEASVRVISTRAYFCPGDDWGEPW</sequence>
<evidence type="ECO:0000256" key="9">
    <source>
        <dbReference type="ARBA" id="ARBA00023160"/>
    </source>
</evidence>